<evidence type="ECO:0000313" key="1">
    <source>
        <dbReference type="EMBL" id="NUV74955.1"/>
    </source>
</evidence>
<name>A0ACC7XZD4_9ACTN</name>
<keyword evidence="2" id="KW-1185">Reference proteome</keyword>
<comment type="caution">
    <text evidence="1">The sequence shown here is derived from an EMBL/GenBank/DDBJ whole genome shotgun (WGS) entry which is preliminary data.</text>
</comment>
<proteinExistence type="predicted"/>
<evidence type="ECO:0000313" key="2">
    <source>
        <dbReference type="Proteomes" id="UP000556843"/>
    </source>
</evidence>
<gene>
    <name evidence="1" type="ORF">G6W56_12380</name>
</gene>
<dbReference type="Proteomes" id="UP000556843">
    <property type="component" value="Unassembled WGS sequence"/>
</dbReference>
<dbReference type="EMBL" id="JAANNW010000009">
    <property type="protein sequence ID" value="NUV74955.1"/>
    <property type="molecule type" value="Genomic_DNA"/>
</dbReference>
<reference evidence="1" key="1">
    <citation type="submission" date="2020-03" db="EMBL/GenBank/DDBJ databases">
        <title>Complete genome sequence of sixteen Streptomyces strains facilitates identification of candidate genes involved in plant growth-promotion in grain legumes and cereals.</title>
        <authorList>
            <person name="Gopalakrishnan S."/>
            <person name="Thakur V."/>
            <person name="Saxena R."/>
            <person name="Vadlamudi S."/>
            <person name="Purohit S."/>
            <person name="Kumar V."/>
            <person name="Rathore A."/>
            <person name="Chitikineni A."/>
            <person name="Varshney R.K."/>
        </authorList>
    </citation>
    <scope>NUCLEOTIDE SEQUENCE</scope>
    <source>
        <strain evidence="1">CAI-93</strain>
    </source>
</reference>
<sequence>MSSSAEAVAPTLNALATHPIPTAPQPRSPARSTSPVATGPLKHIQLSPITTTSGASSRWRRT</sequence>
<accession>A0ACC7XZD4</accession>
<organism evidence="1 2">
    <name type="scientific">Streptomyces fungicidicus</name>
    <dbReference type="NCBI Taxonomy" id="68203"/>
    <lineage>
        <taxon>Bacteria</taxon>
        <taxon>Bacillati</taxon>
        <taxon>Actinomycetota</taxon>
        <taxon>Actinomycetes</taxon>
        <taxon>Kitasatosporales</taxon>
        <taxon>Streptomycetaceae</taxon>
        <taxon>Streptomyces</taxon>
    </lineage>
</organism>
<protein>
    <submittedName>
        <fullName evidence="1">Uncharacterized protein</fullName>
    </submittedName>
</protein>